<name>A0A2W7NQT0_9RHOB</name>
<keyword evidence="2" id="KW-1185">Reference proteome</keyword>
<dbReference type="Proteomes" id="UP000248916">
    <property type="component" value="Unassembled WGS sequence"/>
</dbReference>
<dbReference type="Gene3D" id="3.20.20.80">
    <property type="entry name" value="Glycosidases"/>
    <property type="match status" value="1"/>
</dbReference>
<sequence length="394" mass="42467">MRHSVWAYPWDILDAGPEAALSAMTEAGANCVSLATSYHAGRFLQPGNPRRRVYFPEDGTVYYAPDPARWSDAEIVPKPAAIVAEEGDMLRRLVEAREAGGPQVSCWTVCLHNLRLGQAHPAHVLRTAFGDPSLYGLCPSSEAARDYVAGLVAEISHLYRPDRIELESPDFMGFDHGFHHEKDGLGLLPEDRFLLGLCFCEHCLARAGAADIDGQAARRAVADHLSAAFERELPEAQFPDFAERGAAAFDRVPEIAAWIDWRTEPVTSLIARLRDAAHPDTELLLIDAEASWWGGVDRAAAAGACDGLLYCAYFTPAERVGAEIAAARAAIGADATLVAGFQLFHPEVADAEDLVARATAAAGAADGFNFYNFGLVPRARLGWMARALGAVEAA</sequence>
<protein>
    <submittedName>
        <fullName evidence="1">Uncharacterized protein</fullName>
    </submittedName>
</protein>
<dbReference type="RefSeq" id="WP_111538283.1">
    <property type="nucleotide sequence ID" value="NZ_QKZL01000017.1"/>
</dbReference>
<evidence type="ECO:0000313" key="2">
    <source>
        <dbReference type="Proteomes" id="UP000248916"/>
    </source>
</evidence>
<gene>
    <name evidence="1" type="ORF">LX81_03213</name>
</gene>
<accession>A0A2W7NQT0</accession>
<dbReference type="AlphaFoldDB" id="A0A2W7NQT0"/>
<reference evidence="1 2" key="1">
    <citation type="submission" date="2018-06" db="EMBL/GenBank/DDBJ databases">
        <title>Genomic Encyclopedia of Archaeal and Bacterial Type Strains, Phase II (KMG-II): from individual species to whole genera.</title>
        <authorList>
            <person name="Goeker M."/>
        </authorList>
    </citation>
    <scope>NUCLEOTIDE SEQUENCE [LARGE SCALE GENOMIC DNA]</scope>
    <source>
        <strain evidence="1 2">DSM 22009</strain>
    </source>
</reference>
<dbReference type="OrthoDB" id="8576080at2"/>
<evidence type="ECO:0000313" key="1">
    <source>
        <dbReference type="EMBL" id="PZX13662.1"/>
    </source>
</evidence>
<proteinExistence type="predicted"/>
<dbReference type="EMBL" id="QKZL01000017">
    <property type="protein sequence ID" value="PZX13662.1"/>
    <property type="molecule type" value="Genomic_DNA"/>
</dbReference>
<comment type="caution">
    <text evidence="1">The sequence shown here is derived from an EMBL/GenBank/DDBJ whole genome shotgun (WGS) entry which is preliminary data.</text>
</comment>
<organism evidence="1 2">
    <name type="scientific">Palleronia aestuarii</name>
    <dbReference type="NCBI Taxonomy" id="568105"/>
    <lineage>
        <taxon>Bacteria</taxon>
        <taxon>Pseudomonadati</taxon>
        <taxon>Pseudomonadota</taxon>
        <taxon>Alphaproteobacteria</taxon>
        <taxon>Rhodobacterales</taxon>
        <taxon>Roseobacteraceae</taxon>
        <taxon>Palleronia</taxon>
    </lineage>
</organism>